<feature type="compositionally biased region" description="Basic and acidic residues" evidence="5">
    <location>
        <begin position="26"/>
        <end position="53"/>
    </location>
</feature>
<feature type="DNA-binding region" description="H-T-H motif" evidence="4">
    <location>
        <begin position="77"/>
        <end position="96"/>
    </location>
</feature>
<keyword evidence="2 4" id="KW-0238">DNA-binding</keyword>
<dbReference type="PRINTS" id="PR00455">
    <property type="entry name" value="HTHTETR"/>
</dbReference>
<dbReference type="SUPFAM" id="SSF48498">
    <property type="entry name" value="Tetracyclin repressor-like, C-terminal domain"/>
    <property type="match status" value="1"/>
</dbReference>
<feature type="compositionally biased region" description="Basic and acidic residues" evidence="5">
    <location>
        <begin position="1"/>
        <end position="11"/>
    </location>
</feature>
<sequence>MATPRSERTPRSTEPTPRSEQSPRSAEPRRRSTEPKQRGAEPKQRGEPKQERARRTKVHILQSAAELFAERGYATVTLQDVAERAEMTKGAVYFHYTNKEALAVAVVQEHYARWPGILKGAEGNHEEPFDTLVAVLDTVTRAFATDIVVQAGARLQIERALIDAELPEPYVGWEDYLTRLIAEARDAGQLRAGVEPRAAARVLVSAFFGMQHISDVLSRRKDLTERHAELRAVLLEGLRG</sequence>
<dbReference type="InterPro" id="IPR001647">
    <property type="entry name" value="HTH_TetR"/>
</dbReference>
<dbReference type="InterPro" id="IPR009057">
    <property type="entry name" value="Homeodomain-like_sf"/>
</dbReference>
<dbReference type="InterPro" id="IPR036271">
    <property type="entry name" value="Tet_transcr_reg_TetR-rel_C_sf"/>
</dbReference>
<dbReference type="InterPro" id="IPR054126">
    <property type="entry name" value="CprB_TetR_C"/>
</dbReference>
<accession>A0AB39SYC5</accession>
<evidence type="ECO:0000256" key="1">
    <source>
        <dbReference type="ARBA" id="ARBA00023015"/>
    </source>
</evidence>
<dbReference type="EMBL" id="CP163444">
    <property type="protein sequence ID" value="XDQ73167.1"/>
    <property type="molecule type" value="Genomic_DNA"/>
</dbReference>
<evidence type="ECO:0000256" key="3">
    <source>
        <dbReference type="ARBA" id="ARBA00023163"/>
    </source>
</evidence>
<evidence type="ECO:0000256" key="2">
    <source>
        <dbReference type="ARBA" id="ARBA00023125"/>
    </source>
</evidence>
<dbReference type="PROSITE" id="PS50977">
    <property type="entry name" value="HTH_TETR_2"/>
    <property type="match status" value="1"/>
</dbReference>
<dbReference type="GO" id="GO:0000976">
    <property type="term" value="F:transcription cis-regulatory region binding"/>
    <property type="evidence" value="ECO:0007669"/>
    <property type="project" value="TreeGrafter"/>
</dbReference>
<dbReference type="InterPro" id="IPR047923">
    <property type="entry name" value="ArpA-like"/>
</dbReference>
<dbReference type="NCBIfam" id="NF041196">
    <property type="entry name" value="ScbR_bind_reg"/>
    <property type="match status" value="1"/>
</dbReference>
<dbReference type="RefSeq" id="WP_369145770.1">
    <property type="nucleotide sequence ID" value="NZ_CP163444.1"/>
</dbReference>
<dbReference type="PANTHER" id="PTHR30055">
    <property type="entry name" value="HTH-TYPE TRANSCRIPTIONAL REGULATOR RUTR"/>
    <property type="match status" value="1"/>
</dbReference>
<gene>
    <name evidence="7" type="ORF">AB5J54_22880</name>
</gene>
<keyword evidence="3" id="KW-0804">Transcription</keyword>
<dbReference type="Pfam" id="PF21935">
    <property type="entry name" value="TetR_C_45"/>
    <property type="match status" value="1"/>
</dbReference>
<dbReference type="PANTHER" id="PTHR30055:SF234">
    <property type="entry name" value="HTH-TYPE TRANSCRIPTIONAL REGULATOR BETI"/>
    <property type="match status" value="1"/>
</dbReference>
<dbReference type="SUPFAM" id="SSF46689">
    <property type="entry name" value="Homeodomain-like"/>
    <property type="match status" value="1"/>
</dbReference>
<dbReference type="GO" id="GO:0003700">
    <property type="term" value="F:DNA-binding transcription factor activity"/>
    <property type="evidence" value="ECO:0007669"/>
    <property type="project" value="TreeGrafter"/>
</dbReference>
<dbReference type="AlphaFoldDB" id="A0AB39SYC5"/>
<evidence type="ECO:0000259" key="6">
    <source>
        <dbReference type="PROSITE" id="PS50977"/>
    </source>
</evidence>
<feature type="domain" description="HTH tetR-type" evidence="6">
    <location>
        <begin position="54"/>
        <end position="114"/>
    </location>
</feature>
<dbReference type="Pfam" id="PF00440">
    <property type="entry name" value="TetR_N"/>
    <property type="match status" value="1"/>
</dbReference>
<dbReference type="InterPro" id="IPR050109">
    <property type="entry name" value="HTH-type_TetR-like_transc_reg"/>
</dbReference>
<organism evidence="7">
    <name type="scientific">Streptomyces sp. R44</name>
    <dbReference type="NCBI Taxonomy" id="3238633"/>
    <lineage>
        <taxon>Bacteria</taxon>
        <taxon>Bacillati</taxon>
        <taxon>Actinomycetota</taxon>
        <taxon>Actinomycetes</taxon>
        <taxon>Kitasatosporales</taxon>
        <taxon>Streptomycetaceae</taxon>
        <taxon>Streptomyces</taxon>
    </lineage>
</organism>
<evidence type="ECO:0000256" key="5">
    <source>
        <dbReference type="SAM" id="MobiDB-lite"/>
    </source>
</evidence>
<evidence type="ECO:0000313" key="7">
    <source>
        <dbReference type="EMBL" id="XDQ73167.1"/>
    </source>
</evidence>
<keyword evidence="1" id="KW-0805">Transcription regulation</keyword>
<feature type="region of interest" description="Disordered" evidence="5">
    <location>
        <begin position="1"/>
        <end position="56"/>
    </location>
</feature>
<reference evidence="7" key="1">
    <citation type="submission" date="2024-07" db="EMBL/GenBank/DDBJ databases">
        <authorList>
            <person name="Yu S.T."/>
        </authorList>
    </citation>
    <scope>NUCLEOTIDE SEQUENCE</scope>
    <source>
        <strain evidence="7">R44</strain>
    </source>
</reference>
<proteinExistence type="predicted"/>
<protein>
    <submittedName>
        <fullName evidence="7">ScbR family autoregulator-binding transcription factor</fullName>
    </submittedName>
</protein>
<feature type="compositionally biased region" description="Polar residues" evidence="5">
    <location>
        <begin position="12"/>
        <end position="24"/>
    </location>
</feature>
<name>A0AB39SYC5_9ACTN</name>
<dbReference type="Gene3D" id="1.10.357.10">
    <property type="entry name" value="Tetracycline Repressor, domain 2"/>
    <property type="match status" value="1"/>
</dbReference>
<evidence type="ECO:0000256" key="4">
    <source>
        <dbReference type="PROSITE-ProRule" id="PRU00335"/>
    </source>
</evidence>